<evidence type="ECO:0000259" key="1">
    <source>
        <dbReference type="Pfam" id="PF06568"/>
    </source>
</evidence>
<dbReference type="Proteomes" id="UP001244297">
    <property type="component" value="Unassembled WGS sequence"/>
</dbReference>
<evidence type="ECO:0000313" key="3">
    <source>
        <dbReference type="Proteomes" id="UP001244297"/>
    </source>
</evidence>
<evidence type="ECO:0000313" key="2">
    <source>
        <dbReference type="EMBL" id="MDN3573003.1"/>
    </source>
</evidence>
<protein>
    <submittedName>
        <fullName evidence="2">DUF1127 domain-containing protein</fullName>
    </submittedName>
</protein>
<sequence length="59" mass="6617">MAVSSTEEDPVAAAFSVFRFWLDCRRTQRELAAFSERDLADLGLARSDVTRVTVVRAAR</sequence>
<dbReference type="EMBL" id="JAUFPT010000064">
    <property type="protein sequence ID" value="MDN3573003.1"/>
    <property type="molecule type" value="Genomic_DNA"/>
</dbReference>
<dbReference type="InterPro" id="IPR009506">
    <property type="entry name" value="YjiS-like"/>
</dbReference>
<feature type="domain" description="YjiS-like" evidence="1">
    <location>
        <begin position="21"/>
        <end position="49"/>
    </location>
</feature>
<organism evidence="2 3">
    <name type="scientific">Methylobacterium longum</name>
    <dbReference type="NCBI Taxonomy" id="767694"/>
    <lineage>
        <taxon>Bacteria</taxon>
        <taxon>Pseudomonadati</taxon>
        <taxon>Pseudomonadota</taxon>
        <taxon>Alphaproteobacteria</taxon>
        <taxon>Hyphomicrobiales</taxon>
        <taxon>Methylobacteriaceae</taxon>
        <taxon>Methylobacterium</taxon>
    </lineage>
</organism>
<comment type="caution">
    <text evidence="2">The sequence shown here is derived from an EMBL/GenBank/DDBJ whole genome shotgun (WGS) entry which is preliminary data.</text>
</comment>
<dbReference type="Pfam" id="PF06568">
    <property type="entry name" value="YjiS-like"/>
    <property type="match status" value="1"/>
</dbReference>
<reference evidence="3" key="1">
    <citation type="journal article" date="2019" name="Int. J. Syst. Evol. Microbiol.">
        <title>The Global Catalogue of Microorganisms (GCM) 10K type strain sequencing project: providing services to taxonomists for standard genome sequencing and annotation.</title>
        <authorList>
            <consortium name="The Broad Institute Genomics Platform"/>
            <consortium name="The Broad Institute Genome Sequencing Center for Infectious Disease"/>
            <person name="Wu L."/>
            <person name="Ma J."/>
        </authorList>
    </citation>
    <scope>NUCLEOTIDE SEQUENCE [LARGE SCALE GENOMIC DNA]</scope>
    <source>
        <strain evidence="3">CECT 7806</strain>
    </source>
</reference>
<dbReference type="RefSeq" id="WP_238292470.1">
    <property type="nucleotide sequence ID" value="NZ_BPQS01000055.1"/>
</dbReference>
<keyword evidence="3" id="KW-1185">Reference proteome</keyword>
<proteinExistence type="predicted"/>
<accession>A0ABT8AT43</accession>
<name>A0ABT8AT43_9HYPH</name>
<gene>
    <name evidence="2" type="ORF">QWZ18_20525</name>
</gene>